<name>A0ABR4PE12_9HELO</name>
<dbReference type="InterPro" id="IPR036514">
    <property type="entry name" value="SGNH_hydro_sf"/>
</dbReference>
<sequence>MKYLHNILTVATLLGTAFSQTKLKIMPLGDSITEITCWRPIVWDNLAAAGLTSRVQFVGSMTNNPQNCAAQTPGWDLHHEGHSGYLAIDIANNYLANWLAAAKPDVVMFMLGTNDVAQQARPTSEITAAYTKMVGLMRASNPNMKIIIDTLIALSFSQARITELNNAIPAWAQSLNTTASPIYVVDCSTGFTTAMLRDGVHPNAQGDALIASRISPVLIDVVKRALATATATATATAPRTTFSTVAVAAVRD</sequence>
<organism evidence="3 4">
    <name type="scientific">Phlyctema vagabunda</name>
    <dbReference type="NCBI Taxonomy" id="108571"/>
    <lineage>
        <taxon>Eukaryota</taxon>
        <taxon>Fungi</taxon>
        <taxon>Dikarya</taxon>
        <taxon>Ascomycota</taxon>
        <taxon>Pezizomycotina</taxon>
        <taxon>Leotiomycetes</taxon>
        <taxon>Helotiales</taxon>
        <taxon>Dermateaceae</taxon>
        <taxon>Phlyctema</taxon>
    </lineage>
</organism>
<dbReference type="Gene3D" id="3.40.50.1110">
    <property type="entry name" value="SGNH hydrolase"/>
    <property type="match status" value="1"/>
</dbReference>
<feature type="domain" description="SGNH hydrolase-type esterase" evidence="2">
    <location>
        <begin position="28"/>
        <end position="208"/>
    </location>
</feature>
<gene>
    <name evidence="3" type="ORF">PVAG01_08000</name>
</gene>
<dbReference type="PANTHER" id="PTHR30383">
    <property type="entry name" value="THIOESTERASE 1/PROTEASE 1/LYSOPHOSPHOLIPASE L1"/>
    <property type="match status" value="1"/>
</dbReference>
<evidence type="ECO:0000259" key="2">
    <source>
        <dbReference type="Pfam" id="PF13472"/>
    </source>
</evidence>
<feature type="chain" id="PRO_5046893822" evidence="1">
    <location>
        <begin position="20"/>
        <end position="252"/>
    </location>
</feature>
<evidence type="ECO:0000313" key="3">
    <source>
        <dbReference type="EMBL" id="KAL3421554.1"/>
    </source>
</evidence>
<keyword evidence="4" id="KW-1185">Reference proteome</keyword>
<feature type="signal peptide" evidence="1">
    <location>
        <begin position="1"/>
        <end position="19"/>
    </location>
</feature>
<proteinExistence type="predicted"/>
<dbReference type="InterPro" id="IPR013830">
    <property type="entry name" value="SGNH_hydro"/>
</dbReference>
<protein>
    <submittedName>
        <fullName evidence="3">Cellulose-binding protein</fullName>
    </submittedName>
</protein>
<evidence type="ECO:0000256" key="1">
    <source>
        <dbReference type="SAM" id="SignalP"/>
    </source>
</evidence>
<dbReference type="SUPFAM" id="SSF52266">
    <property type="entry name" value="SGNH hydrolase"/>
    <property type="match status" value="1"/>
</dbReference>
<dbReference type="CDD" id="cd01833">
    <property type="entry name" value="XynB_like"/>
    <property type="match status" value="1"/>
</dbReference>
<dbReference type="InterPro" id="IPR051532">
    <property type="entry name" value="Ester_Hydrolysis_Enzymes"/>
</dbReference>
<dbReference type="EMBL" id="JBFCZG010000006">
    <property type="protein sequence ID" value="KAL3421554.1"/>
    <property type="molecule type" value="Genomic_DNA"/>
</dbReference>
<dbReference type="Pfam" id="PF13472">
    <property type="entry name" value="Lipase_GDSL_2"/>
    <property type="match status" value="1"/>
</dbReference>
<dbReference type="Proteomes" id="UP001629113">
    <property type="component" value="Unassembled WGS sequence"/>
</dbReference>
<reference evidence="3 4" key="1">
    <citation type="submission" date="2024-06" db="EMBL/GenBank/DDBJ databases">
        <title>Complete genome of Phlyctema vagabunda strain 19-DSS-EL-015.</title>
        <authorList>
            <person name="Fiorenzani C."/>
        </authorList>
    </citation>
    <scope>NUCLEOTIDE SEQUENCE [LARGE SCALE GENOMIC DNA]</scope>
    <source>
        <strain evidence="3 4">19-DSS-EL-015</strain>
    </source>
</reference>
<accession>A0ABR4PE12</accession>
<keyword evidence="1" id="KW-0732">Signal</keyword>
<comment type="caution">
    <text evidence="3">The sequence shown here is derived from an EMBL/GenBank/DDBJ whole genome shotgun (WGS) entry which is preliminary data.</text>
</comment>
<evidence type="ECO:0000313" key="4">
    <source>
        <dbReference type="Proteomes" id="UP001629113"/>
    </source>
</evidence>
<dbReference type="PANTHER" id="PTHR30383:SF2">
    <property type="entry name" value="CELLULOSE-BINDING PROTEIN"/>
    <property type="match status" value="1"/>
</dbReference>